<gene>
    <name evidence="1" type="ORF">S01H1_41304</name>
</gene>
<organism evidence="1">
    <name type="scientific">marine sediment metagenome</name>
    <dbReference type="NCBI Taxonomy" id="412755"/>
    <lineage>
        <taxon>unclassified sequences</taxon>
        <taxon>metagenomes</taxon>
        <taxon>ecological metagenomes</taxon>
    </lineage>
</organism>
<accession>X0WIS0</accession>
<comment type="caution">
    <text evidence="1">The sequence shown here is derived from an EMBL/GenBank/DDBJ whole genome shotgun (WGS) entry which is preliminary data.</text>
</comment>
<protein>
    <submittedName>
        <fullName evidence="1">Uncharacterized protein</fullName>
    </submittedName>
</protein>
<dbReference type="AlphaFoldDB" id="X0WIS0"/>
<reference evidence="1" key="1">
    <citation type="journal article" date="2014" name="Front. Microbiol.">
        <title>High frequency of phylogenetically diverse reductive dehalogenase-homologous genes in deep subseafloor sedimentary metagenomes.</title>
        <authorList>
            <person name="Kawai M."/>
            <person name="Futagami T."/>
            <person name="Toyoda A."/>
            <person name="Takaki Y."/>
            <person name="Nishi S."/>
            <person name="Hori S."/>
            <person name="Arai W."/>
            <person name="Tsubouchi T."/>
            <person name="Morono Y."/>
            <person name="Uchiyama I."/>
            <person name="Ito T."/>
            <person name="Fujiyama A."/>
            <person name="Inagaki F."/>
            <person name="Takami H."/>
        </authorList>
    </citation>
    <scope>NUCLEOTIDE SEQUENCE</scope>
    <source>
        <strain evidence="1">Expedition CK06-06</strain>
    </source>
</reference>
<proteinExistence type="predicted"/>
<evidence type="ECO:0000313" key="1">
    <source>
        <dbReference type="EMBL" id="GAG12586.1"/>
    </source>
</evidence>
<sequence>MSKEKKVFVSIFCKIYADSFSDEMANRMATGQEIYDFLMRDSQQCYDDEEKVIPGDCNLWYLGCNQKFGHFGYENNISTWGFGESSFDRVEIFISLMYRDGLFTQEQYQALMDKIKEGRCIDNMYDIRDYLICKREGRSWS</sequence>
<feature type="non-terminal residue" evidence="1">
    <location>
        <position position="141"/>
    </location>
</feature>
<name>X0WIS0_9ZZZZ</name>
<dbReference type="EMBL" id="BARS01026193">
    <property type="protein sequence ID" value="GAG12586.1"/>
    <property type="molecule type" value="Genomic_DNA"/>
</dbReference>